<keyword evidence="8" id="KW-0131">Cell cycle</keyword>
<protein>
    <recommendedName>
        <fullName evidence="13">Polyamine-modulated factor 1</fullName>
    </recommendedName>
</protein>
<evidence type="ECO:0000256" key="3">
    <source>
        <dbReference type="ARBA" id="ARBA00022454"/>
    </source>
</evidence>
<keyword evidence="7" id="KW-0539">Nucleus</keyword>
<keyword evidence="3" id="KW-0158">Chromosome</keyword>
<keyword evidence="12" id="KW-1185">Reference proteome</keyword>
<evidence type="ECO:0000256" key="4">
    <source>
        <dbReference type="ARBA" id="ARBA00022618"/>
    </source>
</evidence>
<gene>
    <name evidence="11" type="ORF">NP493_587g04021</name>
</gene>
<name>A0AAD9NR91_RIDPI</name>
<keyword evidence="4" id="KW-0132">Cell division</keyword>
<dbReference type="PANTHER" id="PTHR15459">
    <property type="entry name" value="POLYAMINE-MODULATED FACTOR 1"/>
    <property type="match status" value="1"/>
</dbReference>
<dbReference type="InterPro" id="IPR007128">
    <property type="entry name" value="PMF1/Nnf1"/>
</dbReference>
<evidence type="ECO:0000256" key="8">
    <source>
        <dbReference type="ARBA" id="ARBA00023306"/>
    </source>
</evidence>
<dbReference type="Proteomes" id="UP001209878">
    <property type="component" value="Unassembled WGS sequence"/>
</dbReference>
<reference evidence="11" key="1">
    <citation type="journal article" date="2023" name="Mol. Biol. Evol.">
        <title>Third-Generation Sequencing Reveals the Adaptive Role of the Epigenome in Three Deep-Sea Polychaetes.</title>
        <authorList>
            <person name="Perez M."/>
            <person name="Aroh O."/>
            <person name="Sun Y."/>
            <person name="Lan Y."/>
            <person name="Juniper S.K."/>
            <person name="Young C.R."/>
            <person name="Angers B."/>
            <person name="Qian P.Y."/>
        </authorList>
    </citation>
    <scope>NUCLEOTIDE SEQUENCE</scope>
    <source>
        <strain evidence="11">R07B-5</strain>
    </source>
</reference>
<proteinExistence type="predicted"/>
<evidence type="ECO:0000256" key="5">
    <source>
        <dbReference type="ARBA" id="ARBA00022776"/>
    </source>
</evidence>
<evidence type="ECO:0000256" key="7">
    <source>
        <dbReference type="ARBA" id="ARBA00023242"/>
    </source>
</evidence>
<feature type="region of interest" description="Disordered" evidence="10">
    <location>
        <begin position="1"/>
        <end position="28"/>
    </location>
</feature>
<evidence type="ECO:0000256" key="9">
    <source>
        <dbReference type="ARBA" id="ARBA00023328"/>
    </source>
</evidence>
<keyword evidence="5" id="KW-0498">Mitosis</keyword>
<dbReference type="PANTHER" id="PTHR15459:SF3">
    <property type="entry name" value="POLYAMINE-MODULATED FACTOR 1"/>
    <property type="match status" value="1"/>
</dbReference>
<evidence type="ECO:0000313" key="12">
    <source>
        <dbReference type="Proteomes" id="UP001209878"/>
    </source>
</evidence>
<dbReference type="Pfam" id="PF03980">
    <property type="entry name" value="Nnf1"/>
    <property type="match status" value="1"/>
</dbReference>
<dbReference type="GO" id="GO:0007059">
    <property type="term" value="P:chromosome segregation"/>
    <property type="evidence" value="ECO:0007669"/>
    <property type="project" value="TreeGrafter"/>
</dbReference>
<keyword evidence="9" id="KW-0137">Centromere</keyword>
<feature type="compositionally biased region" description="Low complexity" evidence="10">
    <location>
        <begin position="18"/>
        <end position="28"/>
    </location>
</feature>
<accession>A0AAD9NR91</accession>
<evidence type="ECO:0000256" key="6">
    <source>
        <dbReference type="ARBA" id="ARBA00022838"/>
    </source>
</evidence>
<evidence type="ECO:0000256" key="1">
    <source>
        <dbReference type="ARBA" id="ARBA00004123"/>
    </source>
</evidence>
<evidence type="ECO:0000256" key="10">
    <source>
        <dbReference type="SAM" id="MobiDB-lite"/>
    </source>
</evidence>
<evidence type="ECO:0000256" key="2">
    <source>
        <dbReference type="ARBA" id="ARBA00004629"/>
    </source>
</evidence>
<keyword evidence="6" id="KW-0995">Kinetochore</keyword>
<sequence length="196" mass="22241">MATPVCENKLQPEKQSPTDDSTTSTNTSTVVLTEGRRLKFLRDALGMTIAKCISAGKFSLFAKNHPSLFAANDEAFRGIHEQYTKKLDDMIKTEVETMFDEEGIVKLMNELDRLVASASSDEAWRPTGVPERDVSAHLVPVKLKEKQKLEELLREADADNHRLQTVIRGRRKRLLRMHESIKDDMQQLVEVTPVFC</sequence>
<comment type="subcellular location">
    <subcellularLocation>
        <location evidence="2">Chromosome</location>
        <location evidence="2">Centromere</location>
        <location evidence="2">Kinetochore</location>
    </subcellularLocation>
    <subcellularLocation>
        <location evidence="1">Nucleus</location>
    </subcellularLocation>
</comment>
<evidence type="ECO:0008006" key="13">
    <source>
        <dbReference type="Google" id="ProtNLM"/>
    </source>
</evidence>
<evidence type="ECO:0000313" key="11">
    <source>
        <dbReference type="EMBL" id="KAK2177656.1"/>
    </source>
</evidence>
<organism evidence="11 12">
    <name type="scientific">Ridgeia piscesae</name>
    <name type="common">Tubeworm</name>
    <dbReference type="NCBI Taxonomy" id="27915"/>
    <lineage>
        <taxon>Eukaryota</taxon>
        <taxon>Metazoa</taxon>
        <taxon>Spiralia</taxon>
        <taxon>Lophotrochozoa</taxon>
        <taxon>Annelida</taxon>
        <taxon>Polychaeta</taxon>
        <taxon>Sedentaria</taxon>
        <taxon>Canalipalpata</taxon>
        <taxon>Sabellida</taxon>
        <taxon>Siboglinidae</taxon>
        <taxon>Ridgeia</taxon>
    </lineage>
</organism>
<dbReference type="EMBL" id="JAODUO010000586">
    <property type="protein sequence ID" value="KAK2177656.1"/>
    <property type="molecule type" value="Genomic_DNA"/>
</dbReference>
<dbReference type="GO" id="GO:0005634">
    <property type="term" value="C:nucleus"/>
    <property type="evidence" value="ECO:0007669"/>
    <property type="project" value="UniProtKB-SubCell"/>
</dbReference>
<dbReference type="AlphaFoldDB" id="A0AAD9NR91"/>
<dbReference type="GO" id="GO:0051301">
    <property type="term" value="P:cell division"/>
    <property type="evidence" value="ECO:0007669"/>
    <property type="project" value="UniProtKB-KW"/>
</dbReference>
<dbReference type="GO" id="GO:0000444">
    <property type="term" value="C:MIS12/MIND type complex"/>
    <property type="evidence" value="ECO:0007669"/>
    <property type="project" value="InterPro"/>
</dbReference>
<comment type="caution">
    <text evidence="11">The sequence shown here is derived from an EMBL/GenBank/DDBJ whole genome shotgun (WGS) entry which is preliminary data.</text>
</comment>